<keyword evidence="4" id="KW-1185">Reference proteome</keyword>
<dbReference type="InterPro" id="IPR011333">
    <property type="entry name" value="SKP1/BTB/POZ_sf"/>
</dbReference>
<feature type="domain" description="BTB" evidence="2">
    <location>
        <begin position="39"/>
        <end position="106"/>
    </location>
</feature>
<dbReference type="Proteomes" id="UP000298030">
    <property type="component" value="Unassembled WGS sequence"/>
</dbReference>
<organism evidence="3 4">
    <name type="scientific">Coprinellus micaceus</name>
    <name type="common">Glistening ink-cap mushroom</name>
    <name type="synonym">Coprinus micaceus</name>
    <dbReference type="NCBI Taxonomy" id="71717"/>
    <lineage>
        <taxon>Eukaryota</taxon>
        <taxon>Fungi</taxon>
        <taxon>Dikarya</taxon>
        <taxon>Basidiomycota</taxon>
        <taxon>Agaricomycotina</taxon>
        <taxon>Agaricomycetes</taxon>
        <taxon>Agaricomycetidae</taxon>
        <taxon>Agaricales</taxon>
        <taxon>Agaricineae</taxon>
        <taxon>Psathyrellaceae</taxon>
        <taxon>Coprinellus</taxon>
    </lineage>
</organism>
<dbReference type="STRING" id="71717.A0A4Y7T9C8"/>
<evidence type="ECO:0000259" key="2">
    <source>
        <dbReference type="PROSITE" id="PS50097"/>
    </source>
</evidence>
<dbReference type="Gene3D" id="3.30.710.10">
    <property type="entry name" value="Potassium Channel Kv1.1, Chain A"/>
    <property type="match status" value="1"/>
</dbReference>
<feature type="compositionally biased region" description="Low complexity" evidence="1">
    <location>
        <begin position="1"/>
        <end position="12"/>
    </location>
</feature>
<dbReference type="InterPro" id="IPR000210">
    <property type="entry name" value="BTB/POZ_dom"/>
</dbReference>
<protein>
    <recommendedName>
        <fullName evidence="2">BTB domain-containing protein</fullName>
    </recommendedName>
</protein>
<name>A0A4Y7T9C8_COPMI</name>
<sequence>MTTANGGSSSPGSRKRRRVSVDEDEREAIPPTRSSIWFDDGSIVLQAENVQFKVHRTILTRHSVIFRDTFGVPHPTHSEPTVDGCPLLHLTDAAEDVKHLLLALYDKYDAQSLQGSLCLTGMRRCYNPREAVEFNVLAAMIRMGRKYEIDYLREEALVRLTTEFPTTLTEWDKLPHFYTQIVHQNGILFDIINLALQNDIKSILPAAYYLCIQELDDLLFGSKREDGSTAKVPPEIQLVCVMGREKLLRAQAEHPYKWVESVGSLDKCCQHNRCLDAAHNITKTLWIPMPEPARTLEKWDEFSTIASTYVKALCTQCMAHARISHEEGREYLWEYLPSYFGLPPWEELKNLDE</sequence>
<accession>A0A4Y7T9C8</accession>
<dbReference type="PROSITE" id="PS50097">
    <property type="entry name" value="BTB"/>
    <property type="match status" value="1"/>
</dbReference>
<dbReference type="AlphaFoldDB" id="A0A4Y7T9C8"/>
<dbReference type="OrthoDB" id="3217871at2759"/>
<proteinExistence type="predicted"/>
<reference evidence="3 4" key="1">
    <citation type="journal article" date="2019" name="Nat. Ecol. Evol.">
        <title>Megaphylogeny resolves global patterns of mushroom evolution.</title>
        <authorList>
            <person name="Varga T."/>
            <person name="Krizsan K."/>
            <person name="Foldi C."/>
            <person name="Dima B."/>
            <person name="Sanchez-Garcia M."/>
            <person name="Sanchez-Ramirez S."/>
            <person name="Szollosi G.J."/>
            <person name="Szarkandi J.G."/>
            <person name="Papp V."/>
            <person name="Albert L."/>
            <person name="Andreopoulos W."/>
            <person name="Angelini C."/>
            <person name="Antonin V."/>
            <person name="Barry K.W."/>
            <person name="Bougher N.L."/>
            <person name="Buchanan P."/>
            <person name="Buyck B."/>
            <person name="Bense V."/>
            <person name="Catcheside P."/>
            <person name="Chovatia M."/>
            <person name="Cooper J."/>
            <person name="Damon W."/>
            <person name="Desjardin D."/>
            <person name="Finy P."/>
            <person name="Geml J."/>
            <person name="Haridas S."/>
            <person name="Hughes K."/>
            <person name="Justo A."/>
            <person name="Karasinski D."/>
            <person name="Kautmanova I."/>
            <person name="Kiss B."/>
            <person name="Kocsube S."/>
            <person name="Kotiranta H."/>
            <person name="LaButti K.M."/>
            <person name="Lechner B.E."/>
            <person name="Liimatainen K."/>
            <person name="Lipzen A."/>
            <person name="Lukacs Z."/>
            <person name="Mihaltcheva S."/>
            <person name="Morgado L.N."/>
            <person name="Niskanen T."/>
            <person name="Noordeloos M.E."/>
            <person name="Ohm R.A."/>
            <person name="Ortiz-Santana B."/>
            <person name="Ovrebo C."/>
            <person name="Racz N."/>
            <person name="Riley R."/>
            <person name="Savchenko A."/>
            <person name="Shiryaev A."/>
            <person name="Soop K."/>
            <person name="Spirin V."/>
            <person name="Szebenyi C."/>
            <person name="Tomsovsky M."/>
            <person name="Tulloss R.E."/>
            <person name="Uehling J."/>
            <person name="Grigoriev I.V."/>
            <person name="Vagvolgyi C."/>
            <person name="Papp T."/>
            <person name="Martin F.M."/>
            <person name="Miettinen O."/>
            <person name="Hibbett D.S."/>
            <person name="Nagy L.G."/>
        </authorList>
    </citation>
    <scope>NUCLEOTIDE SEQUENCE [LARGE SCALE GENOMIC DNA]</scope>
    <source>
        <strain evidence="3 4">FP101781</strain>
    </source>
</reference>
<comment type="caution">
    <text evidence="3">The sequence shown here is derived from an EMBL/GenBank/DDBJ whole genome shotgun (WGS) entry which is preliminary data.</text>
</comment>
<evidence type="ECO:0000256" key="1">
    <source>
        <dbReference type="SAM" id="MobiDB-lite"/>
    </source>
</evidence>
<dbReference type="EMBL" id="QPFP01000022">
    <property type="protein sequence ID" value="TEB30548.1"/>
    <property type="molecule type" value="Genomic_DNA"/>
</dbReference>
<gene>
    <name evidence="3" type="ORF">FA13DRAFT_1854707</name>
</gene>
<evidence type="ECO:0000313" key="4">
    <source>
        <dbReference type="Proteomes" id="UP000298030"/>
    </source>
</evidence>
<evidence type="ECO:0000313" key="3">
    <source>
        <dbReference type="EMBL" id="TEB30548.1"/>
    </source>
</evidence>
<feature type="region of interest" description="Disordered" evidence="1">
    <location>
        <begin position="1"/>
        <end position="27"/>
    </location>
</feature>